<feature type="domain" description="Orn/DAP/Arg decarboxylase 2 C-terminal" evidence="4">
    <location>
        <begin position="13"/>
        <end position="347"/>
    </location>
</feature>
<accession>A0ABT1HUZ0</accession>
<dbReference type="PANTHER" id="PTHR43727">
    <property type="entry name" value="DIAMINOPIMELATE DECARBOXYLASE"/>
    <property type="match status" value="1"/>
</dbReference>
<keyword evidence="2" id="KW-0663">Pyridoxal phosphate</keyword>
<comment type="caution">
    <text evidence="6">The sequence shown here is derived from an EMBL/GenBank/DDBJ whole genome shotgun (WGS) entry which is preliminary data.</text>
</comment>
<dbReference type="InterPro" id="IPR009006">
    <property type="entry name" value="Ala_racemase/Decarboxylase_C"/>
</dbReference>
<dbReference type="Gene3D" id="3.20.20.10">
    <property type="entry name" value="Alanine racemase"/>
    <property type="match status" value="1"/>
</dbReference>
<dbReference type="EMBL" id="JAMTCP010000015">
    <property type="protein sequence ID" value="MCP2259329.1"/>
    <property type="molecule type" value="Genomic_DNA"/>
</dbReference>
<dbReference type="Proteomes" id="UP001205311">
    <property type="component" value="Unassembled WGS sequence"/>
</dbReference>
<dbReference type="PROSITE" id="PS00879">
    <property type="entry name" value="ODR_DC_2_2"/>
    <property type="match status" value="1"/>
</dbReference>
<dbReference type="PANTHER" id="PTHR43727:SF2">
    <property type="entry name" value="GROUP IV DECARBOXYLASE"/>
    <property type="match status" value="1"/>
</dbReference>
<dbReference type="InterPro" id="IPR022643">
    <property type="entry name" value="De-COase2_C"/>
</dbReference>
<gene>
    <name evidence="6" type="ORF">LX15_003030</name>
</gene>
<comment type="cofactor">
    <cofactor evidence="1">
        <name>pyridoxal 5'-phosphate</name>
        <dbReference type="ChEBI" id="CHEBI:597326"/>
    </cofactor>
</comment>
<dbReference type="InterPro" id="IPR022644">
    <property type="entry name" value="De-COase2_N"/>
</dbReference>
<evidence type="ECO:0000259" key="5">
    <source>
        <dbReference type="Pfam" id="PF02784"/>
    </source>
</evidence>
<keyword evidence="7" id="KW-1185">Reference proteome</keyword>
<dbReference type="InterPro" id="IPR029066">
    <property type="entry name" value="PLP-binding_barrel"/>
</dbReference>
<dbReference type="SUPFAM" id="SSF50621">
    <property type="entry name" value="Alanine racemase C-terminal domain-like"/>
    <property type="match status" value="1"/>
</dbReference>
<feature type="domain" description="Orn/DAP/Arg decarboxylase 2 N-terminal" evidence="5">
    <location>
        <begin position="26"/>
        <end position="254"/>
    </location>
</feature>
<dbReference type="InterPro" id="IPR000183">
    <property type="entry name" value="Orn/DAP/Arg_de-COase"/>
</dbReference>
<evidence type="ECO:0000259" key="4">
    <source>
        <dbReference type="Pfam" id="PF00278"/>
    </source>
</evidence>
<name>A0ABT1HUZ0_STRSD</name>
<evidence type="ECO:0000256" key="3">
    <source>
        <dbReference type="RuleBase" id="RU003737"/>
    </source>
</evidence>
<dbReference type="Gene3D" id="2.40.37.10">
    <property type="entry name" value="Lyase, Ornithine Decarboxylase, Chain A, domain 1"/>
    <property type="match status" value="1"/>
</dbReference>
<dbReference type="RefSeq" id="WP_380496983.1">
    <property type="nucleotide sequence ID" value="NZ_JBHMCX010000027.1"/>
</dbReference>
<dbReference type="SUPFAM" id="SSF51419">
    <property type="entry name" value="PLP-binding barrel"/>
    <property type="match status" value="1"/>
</dbReference>
<reference evidence="6 7" key="1">
    <citation type="submission" date="2022-06" db="EMBL/GenBank/DDBJ databases">
        <title>Genomic Encyclopedia of Archaeal and Bacterial Type Strains, Phase II (KMG-II): from individual species to whole genera.</title>
        <authorList>
            <person name="Goeker M."/>
        </authorList>
    </citation>
    <scope>NUCLEOTIDE SEQUENCE [LARGE SCALE GENOMIC DNA]</scope>
    <source>
        <strain evidence="6 7">DSM 40477</strain>
    </source>
</reference>
<evidence type="ECO:0000313" key="6">
    <source>
        <dbReference type="EMBL" id="MCP2259329.1"/>
    </source>
</evidence>
<evidence type="ECO:0000313" key="7">
    <source>
        <dbReference type="Proteomes" id="UP001205311"/>
    </source>
</evidence>
<proteinExistence type="inferred from homology"/>
<dbReference type="Pfam" id="PF00278">
    <property type="entry name" value="Orn_DAP_Arg_deC"/>
    <property type="match status" value="1"/>
</dbReference>
<protein>
    <submittedName>
        <fullName evidence="6">Diaminopimelate decarboxylase</fullName>
    </submittedName>
</protein>
<dbReference type="InterPro" id="IPR022657">
    <property type="entry name" value="De-COase2_CS"/>
</dbReference>
<dbReference type="Pfam" id="PF02784">
    <property type="entry name" value="Orn_Arg_deC_N"/>
    <property type="match status" value="1"/>
</dbReference>
<comment type="similarity">
    <text evidence="3">Belongs to the Orn/Lys/Arg decarboxylase class-II family.</text>
</comment>
<evidence type="ECO:0000256" key="2">
    <source>
        <dbReference type="ARBA" id="ARBA00022898"/>
    </source>
</evidence>
<organism evidence="6 7">
    <name type="scientific">Streptoalloteichus tenebrarius (strain ATCC 17920 / DSM 40477 / JCM 4838 / CBS 697.72 / NBRC 16177 / NCIMB 11028 / NRRL B-12390 / A12253. 1 / ISP 5477)</name>
    <name type="common">Streptomyces tenebrarius</name>
    <dbReference type="NCBI Taxonomy" id="1933"/>
    <lineage>
        <taxon>Bacteria</taxon>
        <taxon>Bacillati</taxon>
        <taxon>Actinomycetota</taxon>
        <taxon>Actinomycetes</taxon>
        <taxon>Pseudonocardiales</taxon>
        <taxon>Pseudonocardiaceae</taxon>
        <taxon>Streptoalloteichus</taxon>
    </lineage>
</organism>
<evidence type="ECO:0000256" key="1">
    <source>
        <dbReference type="ARBA" id="ARBA00001933"/>
    </source>
</evidence>
<dbReference type="PRINTS" id="PR01179">
    <property type="entry name" value="ODADCRBXLASE"/>
</dbReference>
<sequence>MISAAVRTYGTPCYVYDETLLRRNIARFTELTYPHRSVHFASMANNNPDLLRLVRDAGLGVFVNSVRHLRLALACGFTPDEIIYTSTGVRREDLELVAHLGVTINLDSVSQLRLFGEVAPGSSCGVRLNIDENSLGNVFIGAESRIGVLQHEFDDIRAVADKYRLTITGTHVYLGTNIVSLDTMMAGVQRTLDLSDAFPDLTYVDLGGGFPVTDDGAEDFDYAEYDRRISDLFARYSARRGRDIRMVLEPGRALFGDTAVFCTSVLDVKERPDRFLACVDASATLMPRSLFYGDFHRVDLLAAEGRPDSDRPTDVVGSTTYSRDFLARGTQLPRLAVDDVLVFANAGSYSFSMITQFLGQDAPCEVLVGGDGDLRLIRARGGEGQ</sequence>